<keyword evidence="4" id="KW-1185">Reference proteome</keyword>
<protein>
    <recommendedName>
        <fullName evidence="2">Borealin N-terminal domain-containing protein</fullName>
    </recommendedName>
</protein>
<feature type="domain" description="Borealin N-terminal" evidence="2">
    <location>
        <begin position="35"/>
        <end position="91"/>
    </location>
</feature>
<name>A0ABR0K9E6_9EURO</name>
<evidence type="ECO:0000259" key="2">
    <source>
        <dbReference type="Pfam" id="PF10444"/>
    </source>
</evidence>
<feature type="compositionally biased region" description="Basic and acidic residues" evidence="1">
    <location>
        <begin position="229"/>
        <end position="246"/>
    </location>
</feature>
<evidence type="ECO:0000313" key="4">
    <source>
        <dbReference type="Proteomes" id="UP001345013"/>
    </source>
</evidence>
<feature type="region of interest" description="Disordered" evidence="1">
    <location>
        <begin position="1"/>
        <end position="33"/>
    </location>
</feature>
<comment type="caution">
    <text evidence="3">The sequence shown here is derived from an EMBL/GenBank/DDBJ whole genome shotgun (WGS) entry which is preliminary data.</text>
</comment>
<accession>A0ABR0K9E6</accession>
<gene>
    <name evidence="3" type="ORF">LTR24_005293</name>
</gene>
<dbReference type="Proteomes" id="UP001345013">
    <property type="component" value="Unassembled WGS sequence"/>
</dbReference>
<feature type="compositionally biased region" description="Basic residues" evidence="1">
    <location>
        <begin position="196"/>
        <end position="205"/>
    </location>
</feature>
<evidence type="ECO:0000313" key="3">
    <source>
        <dbReference type="EMBL" id="KAK5092370.1"/>
    </source>
</evidence>
<feature type="compositionally biased region" description="Polar residues" evidence="1">
    <location>
        <begin position="336"/>
        <end position="365"/>
    </location>
</feature>
<feature type="compositionally biased region" description="Polar residues" evidence="1">
    <location>
        <begin position="207"/>
        <end position="225"/>
    </location>
</feature>
<dbReference type="Pfam" id="PF10444">
    <property type="entry name" value="Nbl1_Borealin_N"/>
    <property type="match status" value="1"/>
</dbReference>
<proteinExistence type="predicted"/>
<dbReference type="InterPro" id="IPR018851">
    <property type="entry name" value="Borealin_N"/>
</dbReference>
<dbReference type="EMBL" id="JAVRRG010000059">
    <property type="protein sequence ID" value="KAK5092370.1"/>
    <property type="molecule type" value="Genomic_DNA"/>
</dbReference>
<feature type="region of interest" description="Disordered" evidence="1">
    <location>
        <begin position="91"/>
        <end position="274"/>
    </location>
</feature>
<feature type="compositionally biased region" description="Low complexity" evidence="1">
    <location>
        <begin position="248"/>
        <end position="274"/>
    </location>
</feature>
<feature type="compositionally biased region" description="Low complexity" evidence="1">
    <location>
        <begin position="184"/>
        <end position="195"/>
    </location>
</feature>
<evidence type="ECO:0000256" key="1">
    <source>
        <dbReference type="SAM" id="MobiDB-lite"/>
    </source>
</evidence>
<sequence>MSTHNARKRTSDEMDNGPSTPTGSPTKKMRITQPQKQALIDNLQLEVTERARQLRAHYALQCSDLRARIERRINRVPVSLRNIKMGELMAQHQQAQNNTNPPPTQSIARSPTKAQLAERPLPALPSPSKLPSPVKQPIIQQSKSRKRKSSAILIPSDKENHEPDTSNAGPDNLPVQKNAKRAKTAAAAAQPAPKRAASRTQKKPLKNNENPTGVLSPRSHNSRTLPKSPIRDKELPPPVPVRERSPLRQHQQIQPPQQSPLRPASPSKPASPFKAAMSGISAFAKRGYAAAGAKLTRPLSREKEQDTLTGLGSAVPGSPAGKMLPPPRPALATLTGTNVSATSIPTLSPQRTTSQASMRSNASAQSTTSSKGTVVTKSTRAVGTKKTAVLSKAPVKKTTTTTTAAKTKGKVVVSSSTVSTLSLKSSNAGAAIKRTATTAAKKVTAAATTKKAVAAPTATGRVLRKRT</sequence>
<reference evidence="3 4" key="1">
    <citation type="submission" date="2023-08" db="EMBL/GenBank/DDBJ databases">
        <title>Black Yeasts Isolated from many extreme environments.</title>
        <authorList>
            <person name="Coleine C."/>
            <person name="Stajich J.E."/>
            <person name="Selbmann L."/>
        </authorList>
    </citation>
    <scope>NUCLEOTIDE SEQUENCE [LARGE SCALE GENOMIC DNA]</scope>
    <source>
        <strain evidence="3 4">CCFEE 5885</strain>
    </source>
</reference>
<feature type="compositionally biased region" description="Low complexity" evidence="1">
    <location>
        <begin position="366"/>
        <end position="379"/>
    </location>
</feature>
<organism evidence="3 4">
    <name type="scientific">Lithohypha guttulata</name>
    <dbReference type="NCBI Taxonomy" id="1690604"/>
    <lineage>
        <taxon>Eukaryota</taxon>
        <taxon>Fungi</taxon>
        <taxon>Dikarya</taxon>
        <taxon>Ascomycota</taxon>
        <taxon>Pezizomycotina</taxon>
        <taxon>Eurotiomycetes</taxon>
        <taxon>Chaetothyriomycetidae</taxon>
        <taxon>Chaetothyriales</taxon>
        <taxon>Trichomeriaceae</taxon>
        <taxon>Lithohypha</taxon>
    </lineage>
</organism>
<feature type="region of interest" description="Disordered" evidence="1">
    <location>
        <begin position="294"/>
        <end position="381"/>
    </location>
</feature>
<feature type="compositionally biased region" description="Polar residues" evidence="1">
    <location>
        <begin position="91"/>
        <end position="113"/>
    </location>
</feature>